<keyword evidence="3" id="KW-1185">Reference proteome</keyword>
<evidence type="ECO:0000313" key="3">
    <source>
        <dbReference type="Proteomes" id="UP000621307"/>
    </source>
</evidence>
<feature type="transmembrane region" description="Helical" evidence="1">
    <location>
        <begin position="121"/>
        <end position="140"/>
    </location>
</feature>
<keyword evidence="1" id="KW-0472">Membrane</keyword>
<name>A0ABR8BM75_9NOSO</name>
<organism evidence="2 3">
    <name type="scientific">Nostoc parmelioides FACHB-3921</name>
    <dbReference type="NCBI Taxonomy" id="2692909"/>
    <lineage>
        <taxon>Bacteria</taxon>
        <taxon>Bacillati</taxon>
        <taxon>Cyanobacteriota</taxon>
        <taxon>Cyanophyceae</taxon>
        <taxon>Nostocales</taxon>
        <taxon>Nostocaceae</taxon>
        <taxon>Nostoc</taxon>
    </lineage>
</organism>
<protein>
    <recommendedName>
        <fullName evidence="4">DoxX family protein</fullName>
    </recommendedName>
</protein>
<dbReference type="EMBL" id="JACJQL010000064">
    <property type="protein sequence ID" value="MBD2254769.1"/>
    <property type="molecule type" value="Genomic_DNA"/>
</dbReference>
<keyword evidence="1" id="KW-1133">Transmembrane helix</keyword>
<feature type="transmembrane region" description="Helical" evidence="1">
    <location>
        <begin position="60"/>
        <end position="78"/>
    </location>
</feature>
<evidence type="ECO:0008006" key="4">
    <source>
        <dbReference type="Google" id="ProtNLM"/>
    </source>
</evidence>
<comment type="caution">
    <text evidence="2">The sequence shown here is derived from an EMBL/GenBank/DDBJ whole genome shotgun (WGS) entry which is preliminary data.</text>
</comment>
<evidence type="ECO:0000313" key="2">
    <source>
        <dbReference type="EMBL" id="MBD2254769.1"/>
    </source>
</evidence>
<feature type="transmembrane region" description="Helical" evidence="1">
    <location>
        <begin position="90"/>
        <end position="109"/>
    </location>
</feature>
<sequence>MKSMNLHRLRLPFLLKILLISTIATLVIAINEILLEQALLNSFGIYKIWNTVNEDSLGSYLMPLTIALGEGALAIYIGERQPLRTVFHTSSLWILVICLHLGIFVKIILGIDPLLIDYSNPITPIGIVIGVFLMGEKYWARRW</sequence>
<evidence type="ECO:0000256" key="1">
    <source>
        <dbReference type="SAM" id="Phobius"/>
    </source>
</evidence>
<gene>
    <name evidence="2" type="ORF">H6G14_26400</name>
</gene>
<proteinExistence type="predicted"/>
<dbReference type="Proteomes" id="UP000621307">
    <property type="component" value="Unassembled WGS sequence"/>
</dbReference>
<accession>A0ABR8BM75</accession>
<keyword evidence="1" id="KW-0812">Transmembrane</keyword>
<dbReference type="RefSeq" id="WP_190571178.1">
    <property type="nucleotide sequence ID" value="NZ_JACJQL010000064.1"/>
</dbReference>
<reference evidence="2 3" key="1">
    <citation type="journal article" date="2020" name="ISME J.">
        <title>Comparative genomics reveals insights into cyanobacterial evolution and habitat adaptation.</title>
        <authorList>
            <person name="Chen M.Y."/>
            <person name="Teng W.K."/>
            <person name="Zhao L."/>
            <person name="Hu C.X."/>
            <person name="Zhou Y.K."/>
            <person name="Han B.P."/>
            <person name="Song L.R."/>
            <person name="Shu W.S."/>
        </authorList>
    </citation>
    <scope>NUCLEOTIDE SEQUENCE [LARGE SCALE GENOMIC DNA]</scope>
    <source>
        <strain evidence="2 3">FACHB-3921</strain>
    </source>
</reference>